<dbReference type="RefSeq" id="WP_158206417.1">
    <property type="nucleotide sequence ID" value="NZ_WSZK01000039.1"/>
</dbReference>
<dbReference type="AlphaFoldDB" id="A0A6B0GYE4"/>
<dbReference type="Pfam" id="PF24035">
    <property type="entry name" value="DUF7344"/>
    <property type="match status" value="1"/>
</dbReference>
<dbReference type="InterPro" id="IPR055768">
    <property type="entry name" value="DUF7344"/>
</dbReference>
<evidence type="ECO:0000313" key="2">
    <source>
        <dbReference type="EMBL" id="MWG36768.1"/>
    </source>
</evidence>
<sequence>MTHTSNAATSTARDPETLPLSVAYDLVRDSSRREVVRLLSAHPGPWTVSSLATELAATEAEADAAAVVDEDPHTRAAVRLYHCHLPRFADADVVTFDAETGTVAPGEFLPSLLPLV</sequence>
<evidence type="ECO:0000313" key="3">
    <source>
        <dbReference type="Proteomes" id="UP000451471"/>
    </source>
</evidence>
<accession>A0A6B0GYE4</accession>
<proteinExistence type="predicted"/>
<dbReference type="EMBL" id="WSZK01000039">
    <property type="protein sequence ID" value="MWG36768.1"/>
    <property type="molecule type" value="Genomic_DNA"/>
</dbReference>
<feature type="domain" description="DUF7344" evidence="1">
    <location>
        <begin position="24"/>
        <end position="103"/>
    </location>
</feature>
<reference evidence="2 3" key="1">
    <citation type="submission" date="2019-12" db="EMBL/GenBank/DDBJ databases">
        <title>Halocatena pleomorpha gen. nov. sp. nov., an extremely halophilic archaeon of family Halobacteriaceae isolated from saltpan soil.</title>
        <authorList>
            <person name="Pal Y."/>
            <person name="Verma A."/>
            <person name="Krishnamurthi S."/>
            <person name="Kumar P."/>
        </authorList>
    </citation>
    <scope>NUCLEOTIDE SEQUENCE [LARGE SCALE GENOMIC DNA]</scope>
    <source>
        <strain evidence="2 3">JCM 16495</strain>
    </source>
</reference>
<gene>
    <name evidence="2" type="ORF">GQS65_20145</name>
</gene>
<organism evidence="2 3">
    <name type="scientific">Halomarina oriensis</name>
    <dbReference type="NCBI Taxonomy" id="671145"/>
    <lineage>
        <taxon>Archaea</taxon>
        <taxon>Methanobacteriati</taxon>
        <taxon>Methanobacteriota</taxon>
        <taxon>Stenosarchaea group</taxon>
        <taxon>Halobacteria</taxon>
        <taxon>Halobacteriales</taxon>
        <taxon>Natronomonadaceae</taxon>
        <taxon>Halomarina</taxon>
    </lineage>
</organism>
<protein>
    <recommendedName>
        <fullName evidence="1">DUF7344 domain-containing protein</fullName>
    </recommendedName>
</protein>
<dbReference type="Proteomes" id="UP000451471">
    <property type="component" value="Unassembled WGS sequence"/>
</dbReference>
<name>A0A6B0GYE4_9EURY</name>
<keyword evidence="3" id="KW-1185">Reference proteome</keyword>
<dbReference type="OrthoDB" id="177799at2157"/>
<evidence type="ECO:0000259" key="1">
    <source>
        <dbReference type="Pfam" id="PF24035"/>
    </source>
</evidence>
<comment type="caution">
    <text evidence="2">The sequence shown here is derived from an EMBL/GenBank/DDBJ whole genome shotgun (WGS) entry which is preliminary data.</text>
</comment>